<keyword evidence="2" id="KW-1185">Reference proteome</keyword>
<comment type="caution">
    <text evidence="1">The sequence shown here is derived from an EMBL/GenBank/DDBJ whole genome shotgun (WGS) entry which is preliminary data.</text>
</comment>
<evidence type="ECO:0000313" key="1">
    <source>
        <dbReference type="EMBL" id="GAA5500752.1"/>
    </source>
</evidence>
<reference evidence="1 2" key="1">
    <citation type="submission" date="2024-02" db="EMBL/GenBank/DDBJ databases">
        <title>Deinococcus xinjiangensis NBRC 107630.</title>
        <authorList>
            <person name="Ichikawa N."/>
            <person name="Katano-Makiyama Y."/>
            <person name="Hidaka K."/>
        </authorList>
    </citation>
    <scope>NUCLEOTIDE SEQUENCE [LARGE SCALE GENOMIC DNA]</scope>
    <source>
        <strain evidence="1 2">NBRC 107630</strain>
    </source>
</reference>
<protein>
    <recommendedName>
        <fullName evidence="3">IPT/TIG domain-containing protein</fullName>
    </recommendedName>
</protein>
<organism evidence="1 2">
    <name type="scientific">Deinococcus xinjiangensis</name>
    <dbReference type="NCBI Taxonomy" id="457454"/>
    <lineage>
        <taxon>Bacteria</taxon>
        <taxon>Thermotogati</taxon>
        <taxon>Deinococcota</taxon>
        <taxon>Deinococci</taxon>
        <taxon>Deinococcales</taxon>
        <taxon>Deinococcaceae</taxon>
        <taxon>Deinococcus</taxon>
    </lineage>
</organism>
<gene>
    <name evidence="1" type="ORF">Dxin01_00477</name>
</gene>
<dbReference type="PROSITE" id="PS51257">
    <property type="entry name" value="PROKAR_LIPOPROTEIN"/>
    <property type="match status" value="1"/>
</dbReference>
<dbReference type="RefSeq" id="WP_353540732.1">
    <property type="nucleotide sequence ID" value="NZ_BAABRN010000003.1"/>
</dbReference>
<proteinExistence type="predicted"/>
<sequence length="122" mass="13123">MLRFFLTSLLFMGVVTSCTPRTQVIKGVTVHPVLVKLSESAKRGQTVTVQGRYMGGPLTGKIILGATADGTNGFEIPNTSVKSWTDTEVVFTIPSDFPPGGSWLFIKVGDMLSNGLPYSVKQ</sequence>
<dbReference type="InterPro" id="IPR013783">
    <property type="entry name" value="Ig-like_fold"/>
</dbReference>
<dbReference type="Proteomes" id="UP001458946">
    <property type="component" value="Unassembled WGS sequence"/>
</dbReference>
<name>A0ABP9VAN4_9DEIO</name>
<evidence type="ECO:0000313" key="2">
    <source>
        <dbReference type="Proteomes" id="UP001458946"/>
    </source>
</evidence>
<accession>A0ABP9VAN4</accession>
<dbReference type="Gene3D" id="2.60.40.10">
    <property type="entry name" value="Immunoglobulins"/>
    <property type="match status" value="1"/>
</dbReference>
<dbReference type="EMBL" id="BAABRN010000003">
    <property type="protein sequence ID" value="GAA5500752.1"/>
    <property type="molecule type" value="Genomic_DNA"/>
</dbReference>
<evidence type="ECO:0008006" key="3">
    <source>
        <dbReference type="Google" id="ProtNLM"/>
    </source>
</evidence>